<dbReference type="Proteomes" id="UP000019184">
    <property type="component" value="Unassembled WGS sequence"/>
</dbReference>
<evidence type="ECO:0000313" key="3">
    <source>
        <dbReference type="Proteomes" id="UP000019184"/>
    </source>
</evidence>
<dbReference type="PANTHER" id="PTHR13696">
    <property type="entry name" value="P-LOOP CONTAINING NUCLEOSIDE TRIPHOSPHATE HYDROLASE"/>
    <property type="match status" value="1"/>
</dbReference>
<dbReference type="PANTHER" id="PTHR13696:SF96">
    <property type="entry name" value="COBQ_COBB_MIND_PARA NUCLEOTIDE BINDING DOMAIN-CONTAINING PROTEIN"/>
    <property type="match status" value="1"/>
</dbReference>
<dbReference type="EMBL" id="CBTK010000239">
    <property type="protein sequence ID" value="CDH45979.1"/>
    <property type="molecule type" value="Genomic_DNA"/>
</dbReference>
<keyword evidence="3" id="KW-1185">Reference proteome</keyword>
<dbReference type="InterPro" id="IPR050678">
    <property type="entry name" value="DNA_Partitioning_ATPase"/>
</dbReference>
<dbReference type="SUPFAM" id="SSF52540">
    <property type="entry name" value="P-loop containing nucleoside triphosphate hydrolases"/>
    <property type="match status" value="1"/>
</dbReference>
<dbReference type="PIRSF" id="PIRSF009320">
    <property type="entry name" value="Nuc_binding_HP_1000"/>
    <property type="match status" value="1"/>
</dbReference>
<dbReference type="InterPro" id="IPR002586">
    <property type="entry name" value="CobQ/CobB/MinD/ParA_Nub-bd_dom"/>
</dbReference>
<protein>
    <submittedName>
        <fullName evidence="2">Cobyrinic acid ac-diamide synthase</fullName>
    </submittedName>
</protein>
<proteinExistence type="predicted"/>
<dbReference type="AlphaFoldDB" id="A0A7U7J3B9"/>
<reference evidence="2 3" key="1">
    <citation type="journal article" date="2014" name="ISME J.">
        <title>Candidatus Competibacter-lineage genomes retrieved from metagenomes reveal functional metabolic diversity.</title>
        <authorList>
            <person name="McIlroy S.J."/>
            <person name="Albertsen M."/>
            <person name="Andresen E.K."/>
            <person name="Saunders A.M."/>
            <person name="Kristiansen R."/>
            <person name="Stokholm-Bjerregaard M."/>
            <person name="Nielsen K.L."/>
            <person name="Nielsen P.H."/>
        </authorList>
    </citation>
    <scope>NUCLEOTIDE SEQUENCE [LARGE SCALE GENOMIC DNA]</scope>
    <source>
        <strain evidence="2 3">Run_B_J11</strain>
    </source>
</reference>
<name>A0A7U7J3B9_9GAMM</name>
<accession>A0A7U7J3B9</accession>
<dbReference type="Pfam" id="PF01656">
    <property type="entry name" value="CbiA"/>
    <property type="match status" value="1"/>
</dbReference>
<feature type="domain" description="CobQ/CobB/MinD/ParA nucleotide binding" evidence="1">
    <location>
        <begin position="7"/>
        <end position="114"/>
    </location>
</feature>
<dbReference type="Gene3D" id="3.40.50.300">
    <property type="entry name" value="P-loop containing nucleotide triphosphate hydrolases"/>
    <property type="match status" value="1"/>
</dbReference>
<comment type="caution">
    <text evidence="2">The sequence shown here is derived from an EMBL/GenBank/DDBJ whole genome shotgun (WGS) entry which is preliminary data.</text>
</comment>
<evidence type="ECO:0000259" key="1">
    <source>
        <dbReference type="Pfam" id="PF01656"/>
    </source>
</evidence>
<dbReference type="CDD" id="cd02042">
    <property type="entry name" value="ParAB_family"/>
    <property type="match status" value="1"/>
</dbReference>
<organism evidence="2 3">
    <name type="scientific">Candidatus Contendobacter odensis Run_B_J11</name>
    <dbReference type="NCBI Taxonomy" id="1400861"/>
    <lineage>
        <taxon>Bacteria</taxon>
        <taxon>Pseudomonadati</taxon>
        <taxon>Pseudomonadota</taxon>
        <taxon>Gammaproteobacteria</taxon>
        <taxon>Candidatus Competibacteraceae</taxon>
        <taxon>Candidatus Contendibacter</taxon>
    </lineage>
</organism>
<dbReference type="InterPro" id="IPR027417">
    <property type="entry name" value="P-loop_NTPase"/>
</dbReference>
<dbReference type="OrthoDB" id="69313at2"/>
<gene>
    <name evidence="2" type="ORF">BN874_3130003</name>
</gene>
<sequence length="214" mass="23045">MILLLGGEKGGTGKSTIATNLAAWLAINGGDVILVDTDVQRTAANWVDRRNLLPGAPAVHCAERRGNVFHALRDLAKRYQQVIVDAGGRDSKELRTALVAAHQVYVPLRASQPDLETSLHMNELVTLARGMNPALEARVLISMAPTNPSIKETADAQELLRELSALVPSGITLGERKAYRDAMTEGRGVCELDNDKARAEIEALAGEIYGDRNG</sequence>
<evidence type="ECO:0000313" key="2">
    <source>
        <dbReference type="EMBL" id="CDH45979.1"/>
    </source>
</evidence>
<dbReference type="RefSeq" id="WP_034434329.1">
    <property type="nucleotide sequence ID" value="NZ_CBTK010000239.1"/>
</dbReference>